<dbReference type="GO" id="GO:0003986">
    <property type="term" value="F:acetyl-CoA hydrolase activity"/>
    <property type="evidence" value="ECO:0007669"/>
    <property type="project" value="TreeGrafter"/>
</dbReference>
<dbReference type="Gene3D" id="3.30.750.70">
    <property type="entry name" value="4-hydroxybutyrate coenzyme like domains"/>
    <property type="match status" value="1"/>
</dbReference>
<dbReference type="Pfam" id="PF02550">
    <property type="entry name" value="AcetylCoA_hydro"/>
    <property type="match status" value="1"/>
</dbReference>
<proteinExistence type="inferred from homology"/>
<gene>
    <name evidence="6" type="ORF">Ga0061068_103218</name>
</gene>
<dbReference type="InterPro" id="IPR037171">
    <property type="entry name" value="NagB/RpiA_transferase-like"/>
</dbReference>
<evidence type="ECO:0000259" key="5">
    <source>
        <dbReference type="Pfam" id="PF13336"/>
    </source>
</evidence>
<dbReference type="InterPro" id="IPR017821">
    <property type="entry name" value="Succinate_CoA_transferase"/>
</dbReference>
<dbReference type="PANTHER" id="PTHR43609">
    <property type="entry name" value="ACETYL-COA HYDROLASE"/>
    <property type="match status" value="1"/>
</dbReference>
<dbReference type="OrthoDB" id="9801795at2"/>
<dbReference type="RefSeq" id="WP_055423165.1">
    <property type="nucleotide sequence ID" value="NZ_CYHH01000003.1"/>
</dbReference>
<dbReference type="PANTHER" id="PTHR43609:SF1">
    <property type="entry name" value="ACETYL-COA HYDROLASE"/>
    <property type="match status" value="1"/>
</dbReference>
<feature type="domain" description="Acetyl-CoA hydrolase/transferase N-terminal" evidence="4">
    <location>
        <begin position="10"/>
        <end position="223"/>
    </location>
</feature>
<dbReference type="Proteomes" id="UP000182108">
    <property type="component" value="Unassembled WGS sequence"/>
</dbReference>
<keyword evidence="6" id="KW-0808">Transferase</keyword>
<feature type="binding site" evidence="3">
    <location>
        <position position="389"/>
    </location>
    <ligand>
        <name>CoA</name>
        <dbReference type="ChEBI" id="CHEBI:57287"/>
    </ligand>
</feature>
<feature type="binding site" evidence="3">
    <location>
        <position position="409"/>
    </location>
    <ligand>
        <name>CoA</name>
        <dbReference type="ChEBI" id="CHEBI:57287"/>
    </ligand>
</feature>
<evidence type="ECO:0000259" key="4">
    <source>
        <dbReference type="Pfam" id="PF02550"/>
    </source>
</evidence>
<name>A0A0K6IU19_9PROT</name>
<dbReference type="AlphaFoldDB" id="A0A0K6IU19"/>
<dbReference type="InterPro" id="IPR046433">
    <property type="entry name" value="ActCoA_hydro"/>
</dbReference>
<dbReference type="GO" id="GO:0006083">
    <property type="term" value="P:acetate metabolic process"/>
    <property type="evidence" value="ECO:0007669"/>
    <property type="project" value="InterPro"/>
</dbReference>
<evidence type="ECO:0000256" key="1">
    <source>
        <dbReference type="ARBA" id="ARBA00009632"/>
    </source>
</evidence>
<dbReference type="Pfam" id="PF13336">
    <property type="entry name" value="AcetylCoA_hyd_C"/>
    <property type="match status" value="1"/>
</dbReference>
<sequence length="520" mass="56914">MSVNDRILNAQLRGKIMSADEAAALIPSGVNVGMSGFTGAGYPKVVPAALAKRILDANLRGQRFKISVWTGASTAPELDGALAMVDGIEMRLPYQSDPTCRKRINAGEMEYIDIHLSHVAQFVWGGFLGKLDIAVVEVAGVTEDGLLIPSSSVGNNKTWLDQADKIILEVNAWQNPALEGMHDIYYGTALPPHRKPIPILKAADRIGIPYYRVDLDKVIAVVETNHPDRNTPFSPPDENSRRIAGHILEFLQHEVKKGRLPENLLPLQSGVGNVANAVMAGLRDGPFENLTAYTEVLQDGMLELIRCGKLTCASATSFSLSPDALTELNANLKDFKNKILLRPQEISNHPEVIRRLGVIAMNGLIEADIYGNVNSTHIMGTSIMNGIGGSGDFARNAFISIFMTPSSAKGGTISCIVPMASHVDHTEHDVQVIVTEQGLADLRGLSPKQRARVIIENCAHPNFKPALREYFERALRYSPGKHTPHLLDEAFTFLPNWMANKAAREAWRDDSLVQADAWRK</sequence>
<dbReference type="InterPro" id="IPR003702">
    <property type="entry name" value="ActCoA_hydro_N"/>
</dbReference>
<organism evidence="6 7">
    <name type="scientific">Tepidiphilus thermophilus</name>
    <dbReference type="NCBI Taxonomy" id="876478"/>
    <lineage>
        <taxon>Bacteria</taxon>
        <taxon>Pseudomonadati</taxon>
        <taxon>Pseudomonadota</taxon>
        <taxon>Hydrogenophilia</taxon>
        <taxon>Hydrogenophilales</taxon>
        <taxon>Hydrogenophilaceae</taxon>
        <taxon>Tepidiphilus</taxon>
    </lineage>
</organism>
<reference evidence="7" key="1">
    <citation type="submission" date="2015-08" db="EMBL/GenBank/DDBJ databases">
        <authorList>
            <person name="Babu N.S."/>
            <person name="Beckwith C.J."/>
            <person name="Beseler K.G."/>
            <person name="Brison A."/>
            <person name="Carone J.V."/>
            <person name="Caskin T.P."/>
            <person name="Diamond M."/>
            <person name="Durham M.E."/>
            <person name="Foxe J.M."/>
            <person name="Go M."/>
            <person name="Henderson B.A."/>
            <person name="Jones I.B."/>
            <person name="McGettigan J.A."/>
            <person name="Micheletti S.J."/>
            <person name="Nasrallah M.E."/>
            <person name="Ortiz D."/>
            <person name="Piller C.R."/>
            <person name="Privatt S.R."/>
            <person name="Schneider S.L."/>
            <person name="Sharp S."/>
            <person name="Smith T.C."/>
            <person name="Stanton J.D."/>
            <person name="Ullery H.E."/>
            <person name="Wilson R.J."/>
            <person name="Serrano M.G."/>
            <person name="Buck G."/>
            <person name="Lee V."/>
            <person name="Wang Y."/>
            <person name="Carvalho R."/>
            <person name="Voegtly L."/>
            <person name="Shi R."/>
            <person name="Duckworth R."/>
            <person name="Johnson A."/>
            <person name="Loviza R."/>
            <person name="Walstead R."/>
            <person name="Shah Z."/>
            <person name="Kiflezghi M."/>
            <person name="Wade K."/>
            <person name="Ball S.L."/>
            <person name="Bradley K.W."/>
            <person name="Asai D.J."/>
            <person name="Bowman C.A."/>
            <person name="Russell D.A."/>
            <person name="Pope W.H."/>
            <person name="Jacobs-Sera D."/>
            <person name="Hendrix R.W."/>
            <person name="Hatfull G.F."/>
        </authorList>
    </citation>
    <scope>NUCLEOTIDE SEQUENCE [LARGE SCALE GENOMIC DNA]</scope>
    <source>
        <strain evidence="7">JCM 19170</strain>
    </source>
</reference>
<evidence type="ECO:0000313" key="7">
    <source>
        <dbReference type="Proteomes" id="UP000182108"/>
    </source>
</evidence>
<accession>A0A0K6IU19</accession>
<dbReference type="GO" id="GO:0008775">
    <property type="term" value="F:acetate CoA-transferase activity"/>
    <property type="evidence" value="ECO:0007669"/>
    <property type="project" value="InterPro"/>
</dbReference>
<dbReference type="FunFam" id="3.40.1080.20:FF:000001">
    <property type="entry name" value="Acetyl-CoA hydrolase Ach1"/>
    <property type="match status" value="1"/>
</dbReference>
<dbReference type="Gene3D" id="3.40.1080.20">
    <property type="entry name" value="Acetyl-CoA hydrolase/transferase C-terminal domain"/>
    <property type="match status" value="1"/>
</dbReference>
<dbReference type="GO" id="GO:0006084">
    <property type="term" value="P:acetyl-CoA metabolic process"/>
    <property type="evidence" value="ECO:0007669"/>
    <property type="project" value="InterPro"/>
</dbReference>
<keyword evidence="7" id="KW-1185">Reference proteome</keyword>
<protein>
    <submittedName>
        <fullName evidence="6">Succinate CoA transferase</fullName>
    </submittedName>
</protein>
<dbReference type="InterPro" id="IPR026888">
    <property type="entry name" value="AcetylCoA_hyd_C"/>
</dbReference>
<feature type="binding site" evidence="3">
    <location>
        <begin position="270"/>
        <end position="274"/>
    </location>
    <ligand>
        <name>CoA</name>
        <dbReference type="ChEBI" id="CHEBI:57287"/>
    </ligand>
</feature>
<dbReference type="FunFam" id="3.30.750.70:FF:000002">
    <property type="entry name" value="Acetyl-CoA hydrolase Ach1"/>
    <property type="match status" value="1"/>
</dbReference>
<evidence type="ECO:0000313" key="6">
    <source>
        <dbReference type="EMBL" id="CUB06595.1"/>
    </source>
</evidence>
<dbReference type="SUPFAM" id="SSF100950">
    <property type="entry name" value="NagB/RpiA/CoA transferase-like"/>
    <property type="match status" value="2"/>
</dbReference>
<evidence type="ECO:0000256" key="3">
    <source>
        <dbReference type="PIRSR" id="PIRSR617821-2"/>
    </source>
</evidence>
<evidence type="ECO:0000256" key="2">
    <source>
        <dbReference type="PIRSR" id="PIRSR617821-1"/>
    </source>
</evidence>
<feature type="active site" description="5-glutamyl coenzyme A thioester intermediate" evidence="2">
    <location>
        <position position="295"/>
    </location>
</feature>
<dbReference type="Gene3D" id="3.40.1080.10">
    <property type="entry name" value="Glutaconate Coenzyme A-transferase"/>
    <property type="match status" value="1"/>
</dbReference>
<dbReference type="EMBL" id="CYHH01000003">
    <property type="protein sequence ID" value="CUB06595.1"/>
    <property type="molecule type" value="Genomic_DNA"/>
</dbReference>
<dbReference type="InterPro" id="IPR038460">
    <property type="entry name" value="AcetylCoA_hyd_C_sf"/>
</dbReference>
<dbReference type="NCBIfam" id="TIGR03458">
    <property type="entry name" value="YgfH_subfam"/>
    <property type="match status" value="1"/>
</dbReference>
<comment type="similarity">
    <text evidence="1">Belongs to the acetyl-CoA hydrolase/transferase family.</text>
</comment>
<feature type="binding site" evidence="3">
    <location>
        <position position="365"/>
    </location>
    <ligand>
        <name>CoA</name>
        <dbReference type="ChEBI" id="CHEBI:57287"/>
    </ligand>
</feature>
<feature type="binding site" evidence="3">
    <location>
        <position position="385"/>
    </location>
    <ligand>
        <name>CoA</name>
        <dbReference type="ChEBI" id="CHEBI:57287"/>
    </ligand>
</feature>
<feature type="domain" description="Acetyl-CoA hydrolase/transferase C-terminal" evidence="5">
    <location>
        <begin position="328"/>
        <end position="470"/>
    </location>
</feature>